<dbReference type="RefSeq" id="WP_167034971.1">
    <property type="nucleotide sequence ID" value="NZ_BAAANA010000002.1"/>
</dbReference>
<organism evidence="2 3">
    <name type="scientific">Microbacterium ulmi</name>
    <dbReference type="NCBI Taxonomy" id="179095"/>
    <lineage>
        <taxon>Bacteria</taxon>
        <taxon>Bacillati</taxon>
        <taxon>Actinomycetota</taxon>
        <taxon>Actinomycetes</taxon>
        <taxon>Micrococcales</taxon>
        <taxon>Microbacteriaceae</taxon>
        <taxon>Microbacterium</taxon>
    </lineage>
</organism>
<keyword evidence="3" id="KW-1185">Reference proteome</keyword>
<feature type="compositionally biased region" description="Basic and acidic residues" evidence="1">
    <location>
        <begin position="82"/>
        <end position="92"/>
    </location>
</feature>
<gene>
    <name evidence="2" type="ORF">HLA99_16340</name>
</gene>
<evidence type="ECO:0000313" key="3">
    <source>
        <dbReference type="Proteomes" id="UP000543598"/>
    </source>
</evidence>
<dbReference type="AlphaFoldDB" id="A0A7Y2Q374"/>
<feature type="region of interest" description="Disordered" evidence="1">
    <location>
        <begin position="69"/>
        <end position="96"/>
    </location>
</feature>
<evidence type="ECO:0000256" key="1">
    <source>
        <dbReference type="SAM" id="MobiDB-lite"/>
    </source>
</evidence>
<sequence>MFSVRAADTRSVEFPLIRPRRRRAMPVWLVPSATSSGWTAEPADLGDLLSRDAQTIVRVVHPPSGTVIDYPPGAAYDSVQQGDRDGTADGRPSEYGADWDASCAIRAVRAARVMDRGETGISMNGGP</sequence>
<reference evidence="2 3" key="1">
    <citation type="submission" date="2020-05" db="EMBL/GenBank/DDBJ databases">
        <title>MicrobeNet Type strains.</title>
        <authorList>
            <person name="Nicholson A.C."/>
        </authorList>
    </citation>
    <scope>NUCLEOTIDE SEQUENCE [LARGE SCALE GENOMIC DNA]</scope>
    <source>
        <strain evidence="2 3">JCM 14282</strain>
    </source>
</reference>
<accession>A0A7Y2Q374</accession>
<protein>
    <submittedName>
        <fullName evidence="2">Uncharacterized protein</fullName>
    </submittedName>
</protein>
<dbReference type="EMBL" id="JABEMB010000049">
    <property type="protein sequence ID" value="NNH05413.1"/>
    <property type="molecule type" value="Genomic_DNA"/>
</dbReference>
<name>A0A7Y2Q374_9MICO</name>
<evidence type="ECO:0000313" key="2">
    <source>
        <dbReference type="EMBL" id="NNH05413.1"/>
    </source>
</evidence>
<proteinExistence type="predicted"/>
<dbReference type="Proteomes" id="UP000543598">
    <property type="component" value="Unassembled WGS sequence"/>
</dbReference>
<comment type="caution">
    <text evidence="2">The sequence shown here is derived from an EMBL/GenBank/DDBJ whole genome shotgun (WGS) entry which is preliminary data.</text>
</comment>